<organism evidence="2 3">
    <name type="scientific">Lunasporangiospora selenospora</name>
    <dbReference type="NCBI Taxonomy" id="979761"/>
    <lineage>
        <taxon>Eukaryota</taxon>
        <taxon>Fungi</taxon>
        <taxon>Fungi incertae sedis</taxon>
        <taxon>Mucoromycota</taxon>
        <taxon>Mortierellomycotina</taxon>
        <taxon>Mortierellomycetes</taxon>
        <taxon>Mortierellales</taxon>
        <taxon>Mortierellaceae</taxon>
        <taxon>Lunasporangiospora</taxon>
    </lineage>
</organism>
<evidence type="ECO:0000313" key="2">
    <source>
        <dbReference type="EMBL" id="KAF9583633.1"/>
    </source>
</evidence>
<proteinExistence type="predicted"/>
<feature type="compositionally biased region" description="Basic and acidic residues" evidence="1">
    <location>
        <begin position="434"/>
        <end position="449"/>
    </location>
</feature>
<feature type="compositionally biased region" description="Low complexity" evidence="1">
    <location>
        <begin position="479"/>
        <end position="493"/>
    </location>
</feature>
<feature type="compositionally biased region" description="Polar residues" evidence="1">
    <location>
        <begin position="163"/>
        <end position="178"/>
    </location>
</feature>
<gene>
    <name evidence="2" type="ORF">BGW38_008988</name>
</gene>
<evidence type="ECO:0000256" key="1">
    <source>
        <dbReference type="SAM" id="MobiDB-lite"/>
    </source>
</evidence>
<feature type="compositionally biased region" description="Basic and acidic residues" evidence="1">
    <location>
        <begin position="269"/>
        <end position="286"/>
    </location>
</feature>
<feature type="compositionally biased region" description="Basic residues" evidence="1">
    <location>
        <begin position="327"/>
        <end position="336"/>
    </location>
</feature>
<feature type="region of interest" description="Disordered" evidence="1">
    <location>
        <begin position="163"/>
        <end position="188"/>
    </location>
</feature>
<evidence type="ECO:0000313" key="3">
    <source>
        <dbReference type="Proteomes" id="UP000780801"/>
    </source>
</evidence>
<feature type="region of interest" description="Disordered" evidence="1">
    <location>
        <begin position="229"/>
        <end position="286"/>
    </location>
</feature>
<dbReference type="Proteomes" id="UP000780801">
    <property type="component" value="Unassembled WGS sequence"/>
</dbReference>
<feature type="compositionally biased region" description="Basic and acidic residues" evidence="1">
    <location>
        <begin position="179"/>
        <end position="188"/>
    </location>
</feature>
<feature type="compositionally biased region" description="Low complexity" evidence="1">
    <location>
        <begin position="232"/>
        <end position="245"/>
    </location>
</feature>
<feature type="region of interest" description="Disordered" evidence="1">
    <location>
        <begin position="327"/>
        <end position="493"/>
    </location>
</feature>
<reference evidence="2" key="1">
    <citation type="journal article" date="2020" name="Fungal Divers.">
        <title>Resolving the Mortierellaceae phylogeny through synthesis of multi-gene phylogenetics and phylogenomics.</title>
        <authorList>
            <person name="Vandepol N."/>
            <person name="Liber J."/>
            <person name="Desiro A."/>
            <person name="Na H."/>
            <person name="Kennedy M."/>
            <person name="Barry K."/>
            <person name="Grigoriev I.V."/>
            <person name="Miller A.N."/>
            <person name="O'Donnell K."/>
            <person name="Stajich J.E."/>
            <person name="Bonito G."/>
        </authorList>
    </citation>
    <scope>NUCLEOTIDE SEQUENCE</scope>
    <source>
        <strain evidence="2">KOD1015</strain>
    </source>
</reference>
<name>A0A9P6FXV3_9FUNG</name>
<feature type="compositionally biased region" description="Low complexity" evidence="1">
    <location>
        <begin position="421"/>
        <end position="433"/>
    </location>
</feature>
<keyword evidence="3" id="KW-1185">Reference proteome</keyword>
<feature type="region of interest" description="Disordered" evidence="1">
    <location>
        <begin position="529"/>
        <end position="548"/>
    </location>
</feature>
<protein>
    <submittedName>
        <fullName evidence="2">Uncharacterized protein</fullName>
    </submittedName>
</protein>
<dbReference type="AlphaFoldDB" id="A0A9P6FXV3"/>
<feature type="compositionally biased region" description="Acidic residues" evidence="1">
    <location>
        <begin position="394"/>
        <end position="408"/>
    </location>
</feature>
<dbReference type="EMBL" id="JAABOA010000640">
    <property type="protein sequence ID" value="KAF9583633.1"/>
    <property type="molecule type" value="Genomic_DNA"/>
</dbReference>
<feature type="compositionally biased region" description="Low complexity" evidence="1">
    <location>
        <begin position="368"/>
        <end position="386"/>
    </location>
</feature>
<comment type="caution">
    <text evidence="2">The sequence shown here is derived from an EMBL/GenBank/DDBJ whole genome shotgun (WGS) entry which is preliminary data.</text>
</comment>
<sequence>MEGWRSIEDVVSSTGITPPLSSHPSPLLGSISPFPTLDGYPLLRSPSSILLQDSLSVRIGDGSIRNMSSTEANANTGAASDEVSRLSLSMMLPLSRTPTIQQNDHEYDLSIKLERVDTEDDINDAGNENKLDSRRPDGKAIKRIEVLQDVDELRLPQQQCNRHGQTFNHDTTRSNLEQVTERDSSYEEEYHHYHPVISKSRIRSASSSHGLFQLQNRDISSSLPFITFSTSQGQQNQQQQQQQQQASTLVQGKSRPLPPTPQSQSQQHHQQDRRRLEPEKENERYDPIERLFQARQQEIQDIEQQRQQRSSRVIAWANEQAHISARRIAKRQARKRMREESQGGLKEYQRGSGSTSLSKMIRRPLERSSSFSYSSSTGTWTLSTLSETEKQDHEEDYDYDEEEYDESEEKNHARSHPWGVSPESSSLARSSSKSQDDKGRDRSRARERNLIGSRSSLSTGLPPKQRNGRGHGHGHGLLPRSRSNSKQSPSPSRWYEIPLHHRHESSERALSYRVAERGLVPGETGAIMKKQSKGGRSGGALKRMEGPQGLGVETLDEMMMSPSIEIESLGAGVGRS</sequence>
<accession>A0A9P6FXV3</accession>